<evidence type="ECO:0000256" key="5">
    <source>
        <dbReference type="ARBA" id="ARBA00022989"/>
    </source>
</evidence>
<evidence type="ECO:0000256" key="6">
    <source>
        <dbReference type="ARBA" id="ARBA00023136"/>
    </source>
</evidence>
<keyword evidence="3" id="KW-1003">Cell membrane</keyword>
<evidence type="ECO:0000313" key="9">
    <source>
        <dbReference type="EMBL" id="CAC5389803.1"/>
    </source>
</evidence>
<evidence type="ECO:0000256" key="7">
    <source>
        <dbReference type="SAM" id="Phobius"/>
    </source>
</evidence>
<evidence type="ECO:0000313" key="10">
    <source>
        <dbReference type="Proteomes" id="UP000507470"/>
    </source>
</evidence>
<dbReference type="InterPro" id="IPR000832">
    <property type="entry name" value="GPCR_2_secretin-like"/>
</dbReference>
<accession>A0A6J8C0N7</accession>
<comment type="subcellular location">
    <subcellularLocation>
        <location evidence="1">Cell membrane</location>
        <topology evidence="1">Multi-pass membrane protein</topology>
    </subcellularLocation>
</comment>
<dbReference type="AlphaFoldDB" id="A0A6J8C0N7"/>
<keyword evidence="6 7" id="KW-0472">Membrane</keyword>
<dbReference type="InterPro" id="IPR001879">
    <property type="entry name" value="GPCR_2_extracellular_dom"/>
</dbReference>
<dbReference type="SUPFAM" id="SSF111418">
    <property type="entry name" value="Hormone receptor domain"/>
    <property type="match status" value="1"/>
</dbReference>
<evidence type="ECO:0000256" key="2">
    <source>
        <dbReference type="ARBA" id="ARBA00005314"/>
    </source>
</evidence>
<keyword evidence="10" id="KW-1185">Reference proteome</keyword>
<evidence type="ECO:0000256" key="4">
    <source>
        <dbReference type="ARBA" id="ARBA00022692"/>
    </source>
</evidence>
<reference evidence="9 10" key="1">
    <citation type="submission" date="2020-06" db="EMBL/GenBank/DDBJ databases">
        <authorList>
            <person name="Li R."/>
            <person name="Bekaert M."/>
        </authorList>
    </citation>
    <scope>NUCLEOTIDE SEQUENCE [LARGE SCALE GENOMIC DNA]</scope>
    <source>
        <strain evidence="10">wild</strain>
    </source>
</reference>
<feature type="transmembrane region" description="Helical" evidence="7">
    <location>
        <begin position="112"/>
        <end position="135"/>
    </location>
</feature>
<dbReference type="InterPro" id="IPR036445">
    <property type="entry name" value="GPCR_2_extracell_dom_sf"/>
</dbReference>
<feature type="transmembrane region" description="Helical" evidence="7">
    <location>
        <begin position="179"/>
        <end position="201"/>
    </location>
</feature>
<gene>
    <name evidence="9" type="ORF">MCOR_24940</name>
</gene>
<dbReference type="GO" id="GO:0008528">
    <property type="term" value="F:G protein-coupled peptide receptor activity"/>
    <property type="evidence" value="ECO:0007669"/>
    <property type="project" value="TreeGrafter"/>
</dbReference>
<feature type="transmembrane region" description="Helical" evidence="7">
    <location>
        <begin position="147"/>
        <end position="167"/>
    </location>
</feature>
<dbReference type="PANTHER" id="PTHR45620:SF42">
    <property type="entry name" value="G-PROTEIN COUPLED RECEPTOR SEB-2"/>
    <property type="match status" value="1"/>
</dbReference>
<dbReference type="SMART" id="SM00008">
    <property type="entry name" value="HormR"/>
    <property type="match status" value="1"/>
</dbReference>
<dbReference type="OrthoDB" id="16753at2759"/>
<dbReference type="GO" id="GO:0005886">
    <property type="term" value="C:plasma membrane"/>
    <property type="evidence" value="ECO:0007669"/>
    <property type="project" value="UniProtKB-SubCell"/>
</dbReference>
<keyword evidence="5 7" id="KW-1133">Transmembrane helix</keyword>
<evidence type="ECO:0000256" key="3">
    <source>
        <dbReference type="ARBA" id="ARBA00022475"/>
    </source>
</evidence>
<comment type="similarity">
    <text evidence="2">Belongs to the G-protein coupled receptor 2 family.</text>
</comment>
<keyword evidence="4 7" id="KW-0812">Transmembrane</keyword>
<organism evidence="9 10">
    <name type="scientific">Mytilus coruscus</name>
    <name type="common">Sea mussel</name>
    <dbReference type="NCBI Taxonomy" id="42192"/>
    <lineage>
        <taxon>Eukaryota</taxon>
        <taxon>Metazoa</taxon>
        <taxon>Spiralia</taxon>
        <taxon>Lophotrochozoa</taxon>
        <taxon>Mollusca</taxon>
        <taxon>Bivalvia</taxon>
        <taxon>Autobranchia</taxon>
        <taxon>Pteriomorphia</taxon>
        <taxon>Mytilida</taxon>
        <taxon>Mytiloidea</taxon>
        <taxon>Mytilidae</taxon>
        <taxon>Mytilinae</taxon>
        <taxon>Mytilus</taxon>
    </lineage>
</organism>
<protein>
    <submittedName>
        <fullName evidence="9">CALCRL</fullName>
    </submittedName>
</protein>
<name>A0A6J8C0N7_MYTCO</name>
<dbReference type="PANTHER" id="PTHR45620">
    <property type="entry name" value="PDF RECEPTOR-LIKE PROTEIN-RELATED"/>
    <property type="match status" value="1"/>
</dbReference>
<dbReference type="EMBL" id="CACVKT020004375">
    <property type="protein sequence ID" value="CAC5389803.1"/>
    <property type="molecule type" value="Genomic_DNA"/>
</dbReference>
<evidence type="ECO:0000259" key="8">
    <source>
        <dbReference type="PROSITE" id="PS50227"/>
    </source>
</evidence>
<sequence length="267" mass="30133">MWRKRENLYIISNHCKNKPRRTLAISEGDDTNDLGNLYCNATTDTLGGCWNITRAGQSAKIPCPELMESSSYGSAYLNCTENGIWNTINGSIRGDYTHCQFWDAGKGDHLPVYVFITGNVVSIILLSVALTIFLKFRCWMNESSLQWIMYGPIVISLAVSRLQWIMYSPVDISLAVSSLQWITYGQIVIFLAVNIIFLINIVRLLMTKLKDLPEAAQNKKAARATLVLIPLLGFQYLLLPMRPDHGSPFEDVYMYCSAILTSCQVRE</sequence>
<dbReference type="Pfam" id="PF02793">
    <property type="entry name" value="HRM"/>
    <property type="match status" value="1"/>
</dbReference>
<dbReference type="PROSITE" id="PS50227">
    <property type="entry name" value="G_PROTEIN_RECEP_F2_3"/>
    <property type="match status" value="1"/>
</dbReference>
<dbReference type="InterPro" id="IPR050332">
    <property type="entry name" value="GPCR_2"/>
</dbReference>
<dbReference type="Proteomes" id="UP000507470">
    <property type="component" value="Unassembled WGS sequence"/>
</dbReference>
<evidence type="ECO:0000256" key="1">
    <source>
        <dbReference type="ARBA" id="ARBA00004651"/>
    </source>
</evidence>
<proteinExistence type="inferred from homology"/>
<feature type="transmembrane region" description="Helical" evidence="7">
    <location>
        <begin position="221"/>
        <end position="239"/>
    </location>
</feature>
<dbReference type="Gene3D" id="4.10.1240.10">
    <property type="entry name" value="GPCR, family 2, extracellular hormone receptor domain"/>
    <property type="match status" value="1"/>
</dbReference>
<dbReference type="Pfam" id="PF00002">
    <property type="entry name" value="7tm_2"/>
    <property type="match status" value="1"/>
</dbReference>
<dbReference type="Gene3D" id="1.20.1070.10">
    <property type="entry name" value="Rhodopsin 7-helix transmembrane proteins"/>
    <property type="match status" value="1"/>
</dbReference>
<dbReference type="GO" id="GO:0007188">
    <property type="term" value="P:adenylate cyclase-modulating G protein-coupled receptor signaling pathway"/>
    <property type="evidence" value="ECO:0007669"/>
    <property type="project" value="TreeGrafter"/>
</dbReference>
<feature type="domain" description="G-protein coupled receptors family 2 profile 1" evidence="8">
    <location>
        <begin position="14"/>
        <end position="103"/>
    </location>
</feature>